<dbReference type="Proteomes" id="UP000186931">
    <property type="component" value="Unassembled WGS sequence"/>
</dbReference>
<name>A0A1E8E4W5_9GAMM</name>
<gene>
    <name evidence="1" type="ORF">BJN41_00635</name>
</gene>
<sequence length="85" mass="9793">MMAFIPKVATPKEATHHILVNGETLEYYREDTNQKFDCGVWVDLNSKFFPTWVAPINQMPSQVSRGYVRSEIYPRKHVSGAYQGD</sequence>
<evidence type="ECO:0000313" key="1">
    <source>
        <dbReference type="EMBL" id="OFE44667.1"/>
    </source>
</evidence>
<dbReference type="AlphaFoldDB" id="A0A1E8E4W5"/>
<organism evidence="1 2">
    <name type="scientific">Acinetobacter towneri</name>
    <dbReference type="NCBI Taxonomy" id="202956"/>
    <lineage>
        <taxon>Bacteria</taxon>
        <taxon>Pseudomonadati</taxon>
        <taxon>Pseudomonadota</taxon>
        <taxon>Gammaproteobacteria</taxon>
        <taxon>Moraxellales</taxon>
        <taxon>Moraxellaceae</taxon>
        <taxon>Acinetobacter</taxon>
    </lineage>
</organism>
<reference evidence="1 2" key="1">
    <citation type="submission" date="2016-10" db="EMBL/GenBank/DDBJ databases">
        <title>Genome of airborne Acinetobacter sp. 5-2Ac02 in the hospital environment: Species near to Acinetobacter towneri.</title>
        <authorList>
            <person name="Barbosa B."/>
            <person name="Fernandez-Garcia L."/>
            <person name="Gato E."/>
            <person name="Leao R."/>
            <person name="Albano R."/>
            <person name="Fernandez B."/>
            <person name="Fernandez-Cuenca F."/>
            <person name="Marques E."/>
            <person name="Tomas M."/>
        </authorList>
    </citation>
    <scope>NUCLEOTIDE SEQUENCE [LARGE SCALE GENOMIC DNA]</scope>
    <source>
        <strain evidence="1 2">5-2Ac02</strain>
    </source>
</reference>
<evidence type="ECO:0000313" key="2">
    <source>
        <dbReference type="Proteomes" id="UP000186931"/>
    </source>
</evidence>
<proteinExistence type="predicted"/>
<dbReference type="EMBL" id="MKQS01000001">
    <property type="protein sequence ID" value="OFE44667.1"/>
    <property type="molecule type" value="Genomic_DNA"/>
</dbReference>
<dbReference type="STRING" id="202956.BJN41_00635"/>
<dbReference type="RefSeq" id="WP_070152221.1">
    <property type="nucleotide sequence ID" value="NZ_MKQS01000001.1"/>
</dbReference>
<comment type="caution">
    <text evidence="1">The sequence shown here is derived from an EMBL/GenBank/DDBJ whole genome shotgun (WGS) entry which is preliminary data.</text>
</comment>
<accession>A0A1E8E4W5</accession>
<protein>
    <submittedName>
        <fullName evidence="1">Uncharacterized protein</fullName>
    </submittedName>
</protein>